<evidence type="ECO:0000256" key="2">
    <source>
        <dbReference type="ARBA" id="ARBA00022694"/>
    </source>
</evidence>
<evidence type="ECO:0000256" key="4">
    <source>
        <dbReference type="ARBA" id="ARBA00023004"/>
    </source>
</evidence>
<proteinExistence type="inferred from homology"/>
<dbReference type="EC" id="2.3.1.234" evidence="7"/>
<dbReference type="PANTHER" id="PTHR11735:SF6">
    <property type="entry name" value="TRNA N6-ADENOSINE THREONYLCARBAMOYLTRANSFERASE, MITOCHONDRIAL"/>
    <property type="match status" value="1"/>
</dbReference>
<dbReference type="HAMAP" id="MF_01445">
    <property type="entry name" value="TsaD"/>
    <property type="match status" value="1"/>
</dbReference>
<comment type="subcellular location">
    <subcellularLocation>
        <location evidence="7">Cytoplasm</location>
    </subcellularLocation>
</comment>
<dbReference type="EMBL" id="RQFP01000014">
    <property type="protein sequence ID" value="TGK91328.1"/>
    <property type="molecule type" value="Genomic_DNA"/>
</dbReference>
<keyword evidence="7" id="KW-0963">Cytoplasm</keyword>
<dbReference type="GO" id="GO:0005737">
    <property type="term" value="C:cytoplasm"/>
    <property type="evidence" value="ECO:0007669"/>
    <property type="project" value="UniProtKB-SubCell"/>
</dbReference>
<dbReference type="Proteomes" id="UP000297891">
    <property type="component" value="Unassembled WGS sequence"/>
</dbReference>
<dbReference type="SUPFAM" id="SSF53067">
    <property type="entry name" value="Actin-like ATPase domain"/>
    <property type="match status" value="1"/>
</dbReference>
<dbReference type="AlphaFoldDB" id="A0A2M9Y378"/>
<name>A0A2M9Y378_9LEPT</name>
<dbReference type="GO" id="GO:0002949">
    <property type="term" value="P:tRNA threonylcarbamoyladenosine modification"/>
    <property type="evidence" value="ECO:0007669"/>
    <property type="project" value="UniProtKB-UniRule"/>
</dbReference>
<comment type="caution">
    <text evidence="9">The sequence shown here is derived from an EMBL/GenBank/DDBJ whole genome shotgun (WGS) entry which is preliminary data.</text>
</comment>
<gene>
    <name evidence="7 9" type="primary">tsaD</name>
    <name evidence="9" type="ORF">EHQ30_13950</name>
</gene>
<keyword evidence="4 7" id="KW-0408">Iron</keyword>
<keyword evidence="10" id="KW-1185">Reference proteome</keyword>
<keyword evidence="2 7" id="KW-0819">tRNA processing</keyword>
<keyword evidence="3 7" id="KW-0479">Metal-binding</keyword>
<evidence type="ECO:0000256" key="7">
    <source>
        <dbReference type="HAMAP-Rule" id="MF_01445"/>
    </source>
</evidence>
<evidence type="ECO:0000256" key="5">
    <source>
        <dbReference type="ARBA" id="ARBA00023315"/>
    </source>
</evidence>
<feature type="binding site" evidence="7">
    <location>
        <position position="277"/>
    </location>
    <ligand>
        <name>substrate</name>
    </ligand>
</feature>
<comment type="similarity">
    <text evidence="7">Belongs to the KAE1 / TsaD family.</text>
</comment>
<evidence type="ECO:0000256" key="1">
    <source>
        <dbReference type="ARBA" id="ARBA00022679"/>
    </source>
</evidence>
<dbReference type="PANTHER" id="PTHR11735">
    <property type="entry name" value="TRNA N6-ADENOSINE THREONYLCARBAMOYLTRANSFERASE"/>
    <property type="match status" value="1"/>
</dbReference>
<reference evidence="9" key="1">
    <citation type="journal article" date="2019" name="PLoS Negl. Trop. Dis.">
        <title>Revisiting the worldwide diversity of Leptospira species in the environment.</title>
        <authorList>
            <person name="Vincent A.T."/>
            <person name="Schiettekatte O."/>
            <person name="Bourhy P."/>
            <person name="Veyrier F.J."/>
            <person name="Picardeau M."/>
        </authorList>
    </citation>
    <scope>NUCLEOTIDE SEQUENCE [LARGE SCALE GENOMIC DNA]</scope>
    <source>
        <strain evidence="9">201800277</strain>
    </source>
</reference>
<accession>A0A2M9Y378</accession>
<dbReference type="FunFam" id="3.30.420.40:FF:000012">
    <property type="entry name" value="tRNA N6-adenosine threonylcarbamoyltransferase"/>
    <property type="match status" value="1"/>
</dbReference>
<dbReference type="GO" id="GO:0061711">
    <property type="term" value="F:tRNA N(6)-L-threonylcarbamoyladenine synthase activity"/>
    <property type="evidence" value="ECO:0007669"/>
    <property type="project" value="UniProtKB-EC"/>
</dbReference>
<dbReference type="PRINTS" id="PR00789">
    <property type="entry name" value="OSIALOPTASE"/>
</dbReference>
<dbReference type="OrthoDB" id="9806197at2"/>
<organism evidence="9 10">
    <name type="scientific">Leptospira brenneri</name>
    <dbReference type="NCBI Taxonomy" id="2023182"/>
    <lineage>
        <taxon>Bacteria</taxon>
        <taxon>Pseudomonadati</taxon>
        <taxon>Spirochaetota</taxon>
        <taxon>Spirochaetia</taxon>
        <taxon>Leptospirales</taxon>
        <taxon>Leptospiraceae</taxon>
        <taxon>Leptospira</taxon>
    </lineage>
</organism>
<feature type="binding site" evidence="7">
    <location>
        <position position="181"/>
    </location>
    <ligand>
        <name>substrate</name>
    </ligand>
</feature>
<comment type="cofactor">
    <cofactor evidence="7">
        <name>Fe(2+)</name>
        <dbReference type="ChEBI" id="CHEBI:29033"/>
    </cofactor>
    <text evidence="7">Binds 1 Fe(2+) ion per subunit.</text>
</comment>
<comment type="function">
    <text evidence="7">Required for the formation of a threonylcarbamoyl group on adenosine at position 37 (t(6)A37) in tRNAs that read codons beginning with adenine. Is involved in the transfer of the threonylcarbamoyl moiety of threonylcarbamoyl-AMP (TC-AMP) to the N6 group of A37, together with TsaE and TsaB. TsaD likely plays a direct catalytic role in this reaction.</text>
</comment>
<dbReference type="Gene3D" id="3.30.420.40">
    <property type="match status" value="2"/>
</dbReference>
<evidence type="ECO:0000313" key="9">
    <source>
        <dbReference type="EMBL" id="TGK91328.1"/>
    </source>
</evidence>
<feature type="domain" description="Gcp-like" evidence="8">
    <location>
        <begin position="25"/>
        <end position="312"/>
    </location>
</feature>
<comment type="catalytic activity">
    <reaction evidence="6 7">
        <text>L-threonylcarbamoyladenylate + adenosine(37) in tRNA = N(6)-L-threonylcarbamoyladenosine(37) in tRNA + AMP + H(+)</text>
        <dbReference type="Rhea" id="RHEA:37059"/>
        <dbReference type="Rhea" id="RHEA-COMP:10162"/>
        <dbReference type="Rhea" id="RHEA-COMP:10163"/>
        <dbReference type="ChEBI" id="CHEBI:15378"/>
        <dbReference type="ChEBI" id="CHEBI:73682"/>
        <dbReference type="ChEBI" id="CHEBI:74411"/>
        <dbReference type="ChEBI" id="CHEBI:74418"/>
        <dbReference type="ChEBI" id="CHEBI:456215"/>
        <dbReference type="EC" id="2.3.1.234"/>
    </reaction>
</comment>
<feature type="binding site" evidence="7">
    <location>
        <position position="185"/>
    </location>
    <ligand>
        <name>substrate</name>
    </ligand>
</feature>
<dbReference type="NCBIfam" id="TIGR00329">
    <property type="entry name" value="gcp_kae1"/>
    <property type="match status" value="1"/>
</dbReference>
<dbReference type="Pfam" id="PF00814">
    <property type="entry name" value="TsaD"/>
    <property type="match status" value="1"/>
</dbReference>
<feature type="binding site" evidence="7">
    <location>
        <begin position="135"/>
        <end position="139"/>
    </location>
    <ligand>
        <name>substrate</name>
    </ligand>
</feature>
<evidence type="ECO:0000313" key="10">
    <source>
        <dbReference type="Proteomes" id="UP000297891"/>
    </source>
</evidence>
<keyword evidence="1 7" id="KW-0808">Transferase</keyword>
<evidence type="ECO:0000256" key="3">
    <source>
        <dbReference type="ARBA" id="ARBA00022723"/>
    </source>
</evidence>
<dbReference type="InterPro" id="IPR022450">
    <property type="entry name" value="TsaD"/>
</dbReference>
<keyword evidence="5 7" id="KW-0012">Acyltransferase</keyword>
<evidence type="ECO:0000259" key="8">
    <source>
        <dbReference type="Pfam" id="PF00814"/>
    </source>
</evidence>
<dbReference type="RefSeq" id="WP_100790395.1">
    <property type="nucleotide sequence ID" value="NZ_NPDQ01000003.1"/>
</dbReference>
<evidence type="ECO:0000256" key="6">
    <source>
        <dbReference type="ARBA" id="ARBA00048117"/>
    </source>
</evidence>
<protein>
    <recommendedName>
        <fullName evidence="7">tRNA N6-adenosine threonylcarbamoyltransferase</fullName>
        <ecNumber evidence="7">2.3.1.234</ecNumber>
    </recommendedName>
    <alternativeName>
        <fullName evidence="7">N6-L-threonylcarbamoyladenine synthase</fullName>
        <shortName evidence="7">t(6)A synthase</shortName>
    </alternativeName>
    <alternativeName>
        <fullName evidence="7">t(6)A37 threonylcarbamoyladenosine biosynthesis protein TsaD</fullName>
    </alternativeName>
    <alternativeName>
        <fullName evidence="7">tRNA threonylcarbamoyladenosine biosynthesis protein TsaD</fullName>
    </alternativeName>
</protein>
<dbReference type="InterPro" id="IPR043129">
    <property type="entry name" value="ATPase_NBD"/>
</dbReference>
<sequence length="341" mass="37742">MTYGLGIESSCDETSIAVVRDGKELLSLKVYSQIDSHSPYRGVVPEIASRAHLEKINSLLAVAMEESGIQYSDLEYVAVTSYPGLVGSLMIGAQLARCISLVYKIPIVAVNHLEAHLAVIGLERDLPPFPWLGVLLSGGNSSIYLYRGFGDLQILADTRDDSLGEAFDKVSAVLNLPYPGGPYIETKANAYIQTKGEGNPFPKLLKEDGEDLLRFSYSGLKTAVLYYLKAHPENPPLEKISYFFQRTAFELVTRNIRKAINKTGIRTVVAAGGVLANQTLRDELEKEKERSGFDLFYPGKKIYCTDNGAMVACLGYHLWKKKSFVGLDFKVSPKRNFEQII</sequence>
<dbReference type="GO" id="GO:0005506">
    <property type="term" value="F:iron ion binding"/>
    <property type="evidence" value="ECO:0007669"/>
    <property type="project" value="UniProtKB-UniRule"/>
</dbReference>
<feature type="binding site" evidence="7">
    <location>
        <position position="116"/>
    </location>
    <ligand>
        <name>Fe cation</name>
        <dbReference type="ChEBI" id="CHEBI:24875"/>
    </ligand>
</feature>
<dbReference type="InterPro" id="IPR000905">
    <property type="entry name" value="Gcp-like_dom"/>
</dbReference>
<feature type="binding site" evidence="7">
    <location>
        <position position="306"/>
    </location>
    <ligand>
        <name>Fe cation</name>
        <dbReference type="ChEBI" id="CHEBI:24875"/>
    </ligand>
</feature>
<feature type="binding site" evidence="7">
    <location>
        <position position="112"/>
    </location>
    <ligand>
        <name>Fe cation</name>
        <dbReference type="ChEBI" id="CHEBI:24875"/>
    </ligand>
</feature>
<feature type="binding site" evidence="7">
    <location>
        <position position="168"/>
    </location>
    <ligand>
        <name>substrate</name>
    </ligand>
</feature>
<dbReference type="InterPro" id="IPR017861">
    <property type="entry name" value="KAE1/TsaD"/>
</dbReference>
<dbReference type="NCBIfam" id="TIGR03723">
    <property type="entry name" value="T6A_TsaD_YgjD"/>
    <property type="match status" value="1"/>
</dbReference>